<accession>A0A3A9ZGB5</accession>
<evidence type="ECO:0000313" key="3">
    <source>
        <dbReference type="Proteomes" id="UP000272474"/>
    </source>
</evidence>
<dbReference type="Proteomes" id="UP000272474">
    <property type="component" value="Unassembled WGS sequence"/>
</dbReference>
<dbReference type="Gene3D" id="3.30.70.100">
    <property type="match status" value="1"/>
</dbReference>
<protein>
    <submittedName>
        <fullName evidence="2">Copper chaperone</fullName>
    </submittedName>
</protein>
<reference evidence="2 3" key="1">
    <citation type="journal article" date="2014" name="Int. J. Syst. Evol. Microbiol.">
        <title>Streptomyces hoynatensis sp. nov., isolated from deep marine sediment.</title>
        <authorList>
            <person name="Veyisoglu A."/>
            <person name="Sahin N."/>
        </authorList>
    </citation>
    <scope>NUCLEOTIDE SEQUENCE [LARGE SCALE GENOMIC DNA]</scope>
    <source>
        <strain evidence="2 3">KCTC 29097</strain>
    </source>
</reference>
<dbReference type="AlphaFoldDB" id="A0A3A9ZGB5"/>
<evidence type="ECO:0000313" key="2">
    <source>
        <dbReference type="EMBL" id="RKN47179.1"/>
    </source>
</evidence>
<dbReference type="Pfam" id="PF00403">
    <property type="entry name" value="HMA"/>
    <property type="match status" value="1"/>
</dbReference>
<dbReference type="SUPFAM" id="SSF55008">
    <property type="entry name" value="HMA, heavy metal-associated domain"/>
    <property type="match status" value="1"/>
</dbReference>
<proteinExistence type="predicted"/>
<dbReference type="GO" id="GO:0046872">
    <property type="term" value="F:metal ion binding"/>
    <property type="evidence" value="ECO:0007669"/>
    <property type="project" value="InterPro"/>
</dbReference>
<evidence type="ECO:0000259" key="1">
    <source>
        <dbReference type="PROSITE" id="PS50846"/>
    </source>
</evidence>
<organism evidence="2 3">
    <name type="scientific">Streptomyces hoynatensis</name>
    <dbReference type="NCBI Taxonomy" id="1141874"/>
    <lineage>
        <taxon>Bacteria</taxon>
        <taxon>Bacillati</taxon>
        <taxon>Actinomycetota</taxon>
        <taxon>Actinomycetes</taxon>
        <taxon>Kitasatosporales</taxon>
        <taxon>Streptomycetaceae</taxon>
        <taxon>Streptomyces</taxon>
    </lineage>
</organism>
<dbReference type="InterPro" id="IPR036163">
    <property type="entry name" value="HMA_dom_sf"/>
</dbReference>
<dbReference type="OrthoDB" id="9813965at2"/>
<name>A0A3A9ZGB5_9ACTN</name>
<feature type="domain" description="HMA" evidence="1">
    <location>
        <begin position="5"/>
        <end position="70"/>
    </location>
</feature>
<sequence length="73" mass="7305">MSTTSTVTYRVSGMTCGHCEGSVKEEVSALPGVTGVTAAAATGLVTVTSEGPLDDEAVRGAVDEAGYELVGRV</sequence>
<dbReference type="CDD" id="cd00371">
    <property type="entry name" value="HMA"/>
    <property type="match status" value="1"/>
</dbReference>
<dbReference type="PROSITE" id="PS50846">
    <property type="entry name" value="HMA_2"/>
    <property type="match status" value="1"/>
</dbReference>
<dbReference type="InterPro" id="IPR006121">
    <property type="entry name" value="HMA_dom"/>
</dbReference>
<gene>
    <name evidence="2" type="ORF">D7294_03140</name>
</gene>
<comment type="caution">
    <text evidence="2">The sequence shown here is derived from an EMBL/GenBank/DDBJ whole genome shotgun (WGS) entry which is preliminary data.</text>
</comment>
<dbReference type="EMBL" id="RBAL01000001">
    <property type="protein sequence ID" value="RKN47179.1"/>
    <property type="molecule type" value="Genomic_DNA"/>
</dbReference>
<keyword evidence="3" id="KW-1185">Reference proteome</keyword>